<keyword evidence="9" id="KW-1185">Reference proteome</keyword>
<dbReference type="SUPFAM" id="SSF46785">
    <property type="entry name" value="Winged helix' DNA-binding domain"/>
    <property type="match status" value="1"/>
</dbReference>
<evidence type="ECO:0000313" key="7">
    <source>
        <dbReference type="EMBL" id="SDI13791.1"/>
    </source>
</evidence>
<keyword evidence="5" id="KW-0804">Transcription</keyword>
<proteinExistence type="inferred from homology"/>
<organism evidence="7 10">
    <name type="scientific">Pseudomonas delhiensis</name>
    <dbReference type="NCBI Taxonomy" id="366289"/>
    <lineage>
        <taxon>Bacteria</taxon>
        <taxon>Pseudomonadati</taxon>
        <taxon>Pseudomonadota</taxon>
        <taxon>Gammaproteobacteria</taxon>
        <taxon>Pseudomonadales</taxon>
        <taxon>Pseudomonadaceae</taxon>
        <taxon>Pseudomonas</taxon>
    </lineage>
</organism>
<dbReference type="AlphaFoldDB" id="A0A239F5A5"/>
<dbReference type="Gene3D" id="3.40.640.10">
    <property type="entry name" value="Type I PLP-dependent aspartate aminotransferase-like (Major domain)"/>
    <property type="match status" value="1"/>
</dbReference>
<evidence type="ECO:0000313" key="8">
    <source>
        <dbReference type="EMBL" id="SNS52210.1"/>
    </source>
</evidence>
<evidence type="ECO:0000313" key="9">
    <source>
        <dbReference type="Proteomes" id="UP000198309"/>
    </source>
</evidence>
<keyword evidence="4" id="KW-0238">DNA-binding</keyword>
<keyword evidence="3" id="KW-0805">Transcription regulation</keyword>
<dbReference type="SUPFAM" id="SSF53383">
    <property type="entry name" value="PLP-dependent transferases"/>
    <property type="match status" value="1"/>
</dbReference>
<evidence type="ECO:0000313" key="10">
    <source>
        <dbReference type="Proteomes" id="UP000199693"/>
    </source>
</evidence>
<dbReference type="GO" id="GO:0003677">
    <property type="term" value="F:DNA binding"/>
    <property type="evidence" value="ECO:0007669"/>
    <property type="project" value="UniProtKB-KW"/>
</dbReference>
<reference evidence="8 9" key="2">
    <citation type="submission" date="2017-06" db="EMBL/GenBank/DDBJ databases">
        <authorList>
            <person name="Varghese N."/>
            <person name="Submissions S."/>
        </authorList>
    </citation>
    <scope>NUCLEOTIDE SEQUENCE [LARGE SCALE GENOMIC DNA]</scope>
    <source>
        <strain evidence="8 9">RLD-1</strain>
    </source>
</reference>
<sequence length="479" mass="52186">MPAVNQAMTEPLALRLDPSLAQPIYRQLYERIREAIARGTLRPGERVPPVRGLASELGVARGTVELAYQLLTSEGYLLARGPAGTVVSPQLAGRNAERPARLAPQAEQVFPGLIAHGPQVLPLQLGLPALDAFPRALWSRLAGRRLRHGTSVELAYPDPCGYAPLREALAGYLNVSRGIACEPAQVLICAGYQGALDLISRTLLQPGDAVWHEDPGYPRGRQLMAASGAAPVAVPVDADGLCVEEGLRRAPDARFALVTPSQQSPTGVALSLPRRLALLDWAAQAGAWIVEDDYDSEYRYAGFPLPALKSLDRQGRVLYAGTFSKVLFPALRLGYLVVPEALLARFVRSQQTFANGCAELQQATLCDFISEGHFARHLKRTRTLYAQRRQLLRSALERRLGERMRFAELPGGLHLIGRIDGDDKAIAAHAREAGLGLQALNNWCVEAKREPALVMSFTNVKDERQATELARRVTEVMGA</sequence>
<evidence type="ECO:0000256" key="3">
    <source>
        <dbReference type="ARBA" id="ARBA00023015"/>
    </source>
</evidence>
<gene>
    <name evidence="7" type="ORF">SAMN05216189_1002207</name>
    <name evidence="8" type="ORF">SAMN06295949_10351</name>
</gene>
<dbReference type="SMART" id="SM00345">
    <property type="entry name" value="HTH_GNTR"/>
    <property type="match status" value="1"/>
</dbReference>
<dbReference type="InterPro" id="IPR036388">
    <property type="entry name" value="WH-like_DNA-bd_sf"/>
</dbReference>
<dbReference type="EMBL" id="FZPC01000003">
    <property type="protein sequence ID" value="SNS52210.1"/>
    <property type="molecule type" value="Genomic_DNA"/>
</dbReference>
<dbReference type="InterPro" id="IPR015424">
    <property type="entry name" value="PyrdxlP-dep_Trfase"/>
</dbReference>
<dbReference type="InterPro" id="IPR036390">
    <property type="entry name" value="WH_DNA-bd_sf"/>
</dbReference>
<dbReference type="EMBL" id="FNEC01000002">
    <property type="protein sequence ID" value="SDI13791.1"/>
    <property type="molecule type" value="Genomic_DNA"/>
</dbReference>
<dbReference type="InterPro" id="IPR000524">
    <property type="entry name" value="Tscrpt_reg_HTH_GntR"/>
</dbReference>
<protein>
    <submittedName>
        <fullName evidence="7">Transcriptional regulator, GntR family</fullName>
    </submittedName>
</protein>
<dbReference type="GO" id="GO:0030170">
    <property type="term" value="F:pyridoxal phosphate binding"/>
    <property type="evidence" value="ECO:0007669"/>
    <property type="project" value="InterPro"/>
</dbReference>
<name>A0A239F5A5_9PSED</name>
<keyword evidence="2" id="KW-0663">Pyridoxal phosphate</keyword>
<dbReference type="PROSITE" id="PS50949">
    <property type="entry name" value="HTH_GNTR"/>
    <property type="match status" value="1"/>
</dbReference>
<dbReference type="GO" id="GO:0003700">
    <property type="term" value="F:DNA-binding transcription factor activity"/>
    <property type="evidence" value="ECO:0007669"/>
    <property type="project" value="InterPro"/>
</dbReference>
<dbReference type="Pfam" id="PF00155">
    <property type="entry name" value="Aminotran_1_2"/>
    <property type="match status" value="1"/>
</dbReference>
<dbReference type="CDD" id="cd00609">
    <property type="entry name" value="AAT_like"/>
    <property type="match status" value="1"/>
</dbReference>
<dbReference type="Gene3D" id="1.10.10.10">
    <property type="entry name" value="Winged helix-like DNA-binding domain superfamily/Winged helix DNA-binding domain"/>
    <property type="match status" value="1"/>
</dbReference>
<dbReference type="PANTHER" id="PTHR46577:SF1">
    <property type="entry name" value="HTH-TYPE TRANSCRIPTIONAL REGULATORY PROTEIN GABR"/>
    <property type="match status" value="1"/>
</dbReference>
<dbReference type="Proteomes" id="UP000198309">
    <property type="component" value="Unassembled WGS sequence"/>
</dbReference>
<evidence type="ECO:0000256" key="5">
    <source>
        <dbReference type="ARBA" id="ARBA00023163"/>
    </source>
</evidence>
<dbReference type="InterPro" id="IPR015421">
    <property type="entry name" value="PyrdxlP-dep_Trfase_major"/>
</dbReference>
<comment type="similarity">
    <text evidence="1">In the C-terminal section; belongs to the class-I pyridoxal-phosphate-dependent aminotransferase family.</text>
</comment>
<reference evidence="7 10" key="1">
    <citation type="submission" date="2016-10" db="EMBL/GenBank/DDBJ databases">
        <authorList>
            <person name="de Groot N.N."/>
        </authorList>
    </citation>
    <scope>NUCLEOTIDE SEQUENCE [LARGE SCALE GENOMIC DNA]</scope>
    <source>
        <strain evidence="7 10">CCM 7361</strain>
    </source>
</reference>
<accession>A0A239F5A5</accession>
<dbReference type="Pfam" id="PF00392">
    <property type="entry name" value="GntR"/>
    <property type="match status" value="1"/>
</dbReference>
<evidence type="ECO:0000259" key="6">
    <source>
        <dbReference type="PROSITE" id="PS50949"/>
    </source>
</evidence>
<evidence type="ECO:0000256" key="1">
    <source>
        <dbReference type="ARBA" id="ARBA00005384"/>
    </source>
</evidence>
<evidence type="ECO:0000256" key="2">
    <source>
        <dbReference type="ARBA" id="ARBA00022898"/>
    </source>
</evidence>
<feature type="domain" description="HTH gntR-type" evidence="6">
    <location>
        <begin position="22"/>
        <end position="90"/>
    </location>
</feature>
<dbReference type="InterPro" id="IPR004839">
    <property type="entry name" value="Aminotransferase_I/II_large"/>
</dbReference>
<dbReference type="PANTHER" id="PTHR46577">
    <property type="entry name" value="HTH-TYPE TRANSCRIPTIONAL REGULATORY PROTEIN GABR"/>
    <property type="match status" value="1"/>
</dbReference>
<dbReference type="Proteomes" id="UP000199693">
    <property type="component" value="Unassembled WGS sequence"/>
</dbReference>
<evidence type="ECO:0000256" key="4">
    <source>
        <dbReference type="ARBA" id="ARBA00023125"/>
    </source>
</evidence>
<dbReference type="CDD" id="cd07377">
    <property type="entry name" value="WHTH_GntR"/>
    <property type="match status" value="1"/>
</dbReference>
<dbReference type="InterPro" id="IPR051446">
    <property type="entry name" value="HTH_trans_reg/aminotransferase"/>
</dbReference>